<keyword evidence="4" id="KW-1185">Reference proteome</keyword>
<evidence type="ECO:0000313" key="3">
    <source>
        <dbReference type="Ensembl" id="ENSGMOP00000023039.1"/>
    </source>
</evidence>
<feature type="domain" description="CARD" evidence="2">
    <location>
        <begin position="208"/>
        <end position="290"/>
    </location>
</feature>
<organism evidence="3 4">
    <name type="scientific">Gadus morhua</name>
    <name type="common">Atlantic cod</name>
    <dbReference type="NCBI Taxonomy" id="8049"/>
    <lineage>
        <taxon>Eukaryota</taxon>
        <taxon>Metazoa</taxon>
        <taxon>Chordata</taxon>
        <taxon>Craniata</taxon>
        <taxon>Vertebrata</taxon>
        <taxon>Euteleostomi</taxon>
        <taxon>Actinopterygii</taxon>
        <taxon>Neopterygii</taxon>
        <taxon>Teleostei</taxon>
        <taxon>Neoteleostei</taxon>
        <taxon>Acanthomorphata</taxon>
        <taxon>Zeiogadaria</taxon>
        <taxon>Gadariae</taxon>
        <taxon>Gadiformes</taxon>
        <taxon>Gadoidei</taxon>
        <taxon>Gadidae</taxon>
        <taxon>Gadus</taxon>
    </lineage>
</organism>
<reference evidence="3" key="1">
    <citation type="submission" date="2025-08" db="UniProtKB">
        <authorList>
            <consortium name="Ensembl"/>
        </authorList>
    </citation>
    <scope>IDENTIFICATION</scope>
</reference>
<dbReference type="Pfam" id="PF00619">
    <property type="entry name" value="CARD"/>
    <property type="match status" value="1"/>
</dbReference>
<sequence length="310" mass="32055">MASAEENIRNCHPLWSATIKEVDWNDEAFSSGTFRGANIRQRAAGEGTSDLRSSPRLSLEHPAGHPTSSTTSSPPATSSESQPAGHPTSSTTSSPPAPSRATQAAGHPTSSTTSSPPAPSRATQAAGHPTSSTTSSPPAPSRATQAAGHPTSSTTSSPPAPSRATQAAGHPTSSTTSSPPAPSRATQAAGHPTSSTTSSPPAPSRATQAEGAEGELRRIRSEFVQRVSIPVIKGLLDDLWQQELLSTEDKDFVMEKGKIKTDMARCLIDMVIGKGETASKEMIDSMKKRDNPLCITLGLISSPTASGAQF</sequence>
<dbReference type="InterPro" id="IPR011029">
    <property type="entry name" value="DEATH-like_dom_sf"/>
</dbReference>
<accession>A0A8C5A0V3</accession>
<dbReference type="Ensembl" id="ENSGMOT00000044039.1">
    <property type="protein sequence ID" value="ENSGMOP00000023039.1"/>
    <property type="gene ID" value="ENSGMOG00000032732.1"/>
</dbReference>
<dbReference type="Proteomes" id="UP000694546">
    <property type="component" value="Chromosome 16"/>
</dbReference>
<proteinExistence type="predicted"/>
<dbReference type="Gene3D" id="1.10.533.10">
    <property type="entry name" value="Death Domain, Fas"/>
    <property type="match status" value="1"/>
</dbReference>
<evidence type="ECO:0000259" key="2">
    <source>
        <dbReference type="PROSITE" id="PS50209"/>
    </source>
</evidence>
<dbReference type="InterPro" id="IPR001315">
    <property type="entry name" value="CARD"/>
</dbReference>
<evidence type="ECO:0000256" key="1">
    <source>
        <dbReference type="SAM" id="MobiDB-lite"/>
    </source>
</evidence>
<feature type="region of interest" description="Disordered" evidence="1">
    <location>
        <begin position="34"/>
        <end position="214"/>
    </location>
</feature>
<dbReference type="AlphaFoldDB" id="A0A8C5A0V3"/>
<dbReference type="OMA" id="HDNTREM"/>
<evidence type="ECO:0000313" key="4">
    <source>
        <dbReference type="Proteomes" id="UP000694546"/>
    </source>
</evidence>
<reference evidence="3" key="2">
    <citation type="submission" date="2025-09" db="UniProtKB">
        <authorList>
            <consortium name="Ensembl"/>
        </authorList>
    </citation>
    <scope>IDENTIFICATION</scope>
</reference>
<dbReference type="PROSITE" id="PS50209">
    <property type="entry name" value="CARD"/>
    <property type="match status" value="1"/>
</dbReference>
<dbReference type="GeneTree" id="ENSGT01030000239933"/>
<name>A0A8C5A0V3_GADMO</name>
<dbReference type="SUPFAM" id="SSF47986">
    <property type="entry name" value="DEATH domain"/>
    <property type="match status" value="1"/>
</dbReference>
<dbReference type="GO" id="GO:0042981">
    <property type="term" value="P:regulation of apoptotic process"/>
    <property type="evidence" value="ECO:0007669"/>
    <property type="project" value="InterPro"/>
</dbReference>
<protein>
    <recommendedName>
        <fullName evidence="2">CARD domain-containing protein</fullName>
    </recommendedName>
</protein>
<feature type="compositionally biased region" description="Low complexity" evidence="1">
    <location>
        <begin position="66"/>
        <end position="207"/>
    </location>
</feature>